<evidence type="ECO:0000313" key="5">
    <source>
        <dbReference type="Proteomes" id="UP000053718"/>
    </source>
</evidence>
<dbReference type="STRING" id="1517416.IDAT_03715"/>
<accession>A0A094JA60</accession>
<proteinExistence type="predicted"/>
<dbReference type="EMBL" id="JPIN01000002">
    <property type="protein sequence ID" value="KFZ29466.1"/>
    <property type="molecule type" value="Genomic_DNA"/>
</dbReference>
<sequence>MLQRFMQFLHIDRAFLGAVFVFAYIFVISVRLTSGQWSWYVFTPEGPLAQFIQALLIFTLLRLLLNRFATSARKSYVKASVAALLVYLAAANALSLLIALSFGTVERNFNSYTLLLNNVNLVVQFVLFGGLYLAYSYAQDLNHERTQLANYRQQVAELQLQQLKQQLNPHFVFNALNVLDELIYADTQRASDYLNAFAELYRAVLEASGERLVSLAHELNFASNYFKLMQVRYGEGYTLQVQGEPSAQRYLPPYSLQVLIENALQHNQASATQPVVITITISDADVTVHNNRHPRQHAKLSHQVGLTSLTKQFAVLTQQPLEIRSTATEFSVRMPLLTTQVTQP</sequence>
<dbReference type="InterPro" id="IPR050640">
    <property type="entry name" value="Bact_2-comp_sensor_kinase"/>
</dbReference>
<feature type="transmembrane region" description="Helical" evidence="2">
    <location>
        <begin position="81"/>
        <end position="102"/>
    </location>
</feature>
<dbReference type="PANTHER" id="PTHR34220">
    <property type="entry name" value="SENSOR HISTIDINE KINASE YPDA"/>
    <property type="match status" value="1"/>
</dbReference>
<dbReference type="PANTHER" id="PTHR34220:SF7">
    <property type="entry name" value="SENSOR HISTIDINE KINASE YPDA"/>
    <property type="match status" value="1"/>
</dbReference>
<dbReference type="Pfam" id="PF06580">
    <property type="entry name" value="His_kinase"/>
    <property type="match status" value="1"/>
</dbReference>
<evidence type="ECO:0000256" key="2">
    <source>
        <dbReference type="SAM" id="Phobius"/>
    </source>
</evidence>
<feature type="transmembrane region" description="Helical" evidence="2">
    <location>
        <begin position="12"/>
        <end position="30"/>
    </location>
</feature>
<dbReference type="eggNOG" id="COG2972">
    <property type="taxonomic scope" value="Bacteria"/>
</dbReference>
<keyword evidence="2" id="KW-1133">Transmembrane helix</keyword>
<dbReference type="Proteomes" id="UP000053718">
    <property type="component" value="Unassembled WGS sequence"/>
</dbReference>
<comment type="caution">
    <text evidence="4">The sequence shown here is derived from an EMBL/GenBank/DDBJ whole genome shotgun (WGS) entry which is preliminary data.</text>
</comment>
<evidence type="ECO:0000256" key="1">
    <source>
        <dbReference type="SAM" id="Coils"/>
    </source>
</evidence>
<dbReference type="GO" id="GO:0000155">
    <property type="term" value="F:phosphorelay sensor kinase activity"/>
    <property type="evidence" value="ECO:0007669"/>
    <property type="project" value="InterPro"/>
</dbReference>
<feature type="transmembrane region" description="Helical" evidence="2">
    <location>
        <begin position="114"/>
        <end position="135"/>
    </location>
</feature>
<keyword evidence="2" id="KW-0472">Membrane</keyword>
<feature type="coiled-coil region" evidence="1">
    <location>
        <begin position="141"/>
        <end position="168"/>
    </location>
</feature>
<dbReference type="InterPro" id="IPR010559">
    <property type="entry name" value="Sig_transdc_His_kin_internal"/>
</dbReference>
<reference evidence="4 5" key="1">
    <citation type="submission" date="2014-06" db="EMBL/GenBank/DDBJ databases">
        <title>Draft genome sequence of Idiomarina sp. MCCC 1A10513.</title>
        <authorList>
            <person name="Du J."/>
            <person name="Lai Q."/>
            <person name="Shao Z."/>
        </authorList>
    </citation>
    <scope>NUCLEOTIDE SEQUENCE [LARGE SCALE GENOMIC DNA]</scope>
    <source>
        <strain evidence="4 5">MCCC 1A10513</strain>
    </source>
</reference>
<gene>
    <name evidence="4" type="ORF">IDAT_03715</name>
</gene>
<name>A0A094JA60_9GAMM</name>
<evidence type="ECO:0000313" key="4">
    <source>
        <dbReference type="EMBL" id="KFZ29466.1"/>
    </source>
</evidence>
<feature type="transmembrane region" description="Helical" evidence="2">
    <location>
        <begin position="50"/>
        <end position="69"/>
    </location>
</feature>
<keyword evidence="5" id="KW-1185">Reference proteome</keyword>
<evidence type="ECO:0000259" key="3">
    <source>
        <dbReference type="Pfam" id="PF06580"/>
    </source>
</evidence>
<protein>
    <recommendedName>
        <fullName evidence="3">Signal transduction histidine kinase internal region domain-containing protein</fullName>
    </recommendedName>
</protein>
<feature type="domain" description="Signal transduction histidine kinase internal region" evidence="3">
    <location>
        <begin position="159"/>
        <end position="235"/>
    </location>
</feature>
<keyword evidence="2" id="KW-0812">Transmembrane</keyword>
<dbReference type="GO" id="GO:0016020">
    <property type="term" value="C:membrane"/>
    <property type="evidence" value="ECO:0007669"/>
    <property type="project" value="InterPro"/>
</dbReference>
<keyword evidence="1" id="KW-0175">Coiled coil</keyword>
<organism evidence="4 5">
    <name type="scientific">Pseudidiomarina atlantica</name>
    <dbReference type="NCBI Taxonomy" id="1517416"/>
    <lineage>
        <taxon>Bacteria</taxon>
        <taxon>Pseudomonadati</taxon>
        <taxon>Pseudomonadota</taxon>
        <taxon>Gammaproteobacteria</taxon>
        <taxon>Alteromonadales</taxon>
        <taxon>Idiomarinaceae</taxon>
        <taxon>Pseudidiomarina</taxon>
    </lineage>
</organism>
<dbReference type="AlphaFoldDB" id="A0A094JA60"/>